<dbReference type="Proteomes" id="UP000749559">
    <property type="component" value="Unassembled WGS sequence"/>
</dbReference>
<evidence type="ECO:0000313" key="2">
    <source>
        <dbReference type="Proteomes" id="UP000749559"/>
    </source>
</evidence>
<dbReference type="PANTHER" id="PTHR46388:SF2">
    <property type="entry name" value="NHL REPEAT-CONTAINING PROTEIN 2"/>
    <property type="match status" value="1"/>
</dbReference>
<dbReference type="InterPro" id="IPR001258">
    <property type="entry name" value="NHL_repeat"/>
</dbReference>
<sequence>MEKENFVISDSFELEAALLEIDCDNKKYDIIRRHIENVDEKNKETALDFEPNWEWLNTSTPLSLKKDLHGKIVVLDFFTYCCINCMHVLPDLENIEKQYSIEDGVVVIGVHSAKFTNEKLSDNIKNAVLRYNITHPVVNDADAKIWTAMGIQCWPTFVVLGPNGQQLLHLIGEGHGKQLQDFVKVAIDHYRSKDLISDRTLPLKLLKEDLEQSALSYPGKVSVSKNGMLLAIADTGHHRILITDRQGTVKFVIGGSSKGNKDGSFENCQFYSPQGVTWFSDSILYVADTENHTVRKLGLESESVETVAGTSIQGKDKEGGKTGVEQPISSPWDLTIGKSPGSATDNVLFIAMAGTHQLWVLFLDDTKWYKGSQHKQGVCLRFAGSGNEENRNNNYPHNAGFAQPSGITIGGTIDNPCLFVADSESSTVRMVTLKNGAVKALIGGERDPTNLFAFGDKDGKGYDVRLQHPLAVTMQSPLDGHLLVADSYNHKIKSIDINTKACSTIIGSGQSGDSICSNPAECQLNEPGGLSMDHTNQLLYIADTNNHTIKLYDFETNTMSKLQIQYPDTKKAVDVTDLSIALSQITKPKRITPKSARVIEMDCLAAPPGGKVVILPQISLSGDLSLTDGAPSAWLVSSEDEKMSELLAGADNTQGLFLGLEDHPMVTLTFPPSWIDNSYTELTVEYMLYYCDNIGVCKMKGIVFKQPIHITSTERTKVQSKMFNYNIDS</sequence>
<dbReference type="CDD" id="cd14951">
    <property type="entry name" value="NHL-2_like"/>
    <property type="match status" value="1"/>
</dbReference>
<dbReference type="Gene3D" id="3.40.30.10">
    <property type="entry name" value="Glutaredoxin"/>
    <property type="match status" value="1"/>
</dbReference>
<dbReference type="InterPro" id="IPR011042">
    <property type="entry name" value="6-blade_b-propeller_TolB-like"/>
</dbReference>
<name>A0A8J1T5I3_OWEFU</name>
<dbReference type="InterPro" id="IPR012336">
    <property type="entry name" value="Thioredoxin-like_fold"/>
</dbReference>
<organism evidence="1 2">
    <name type="scientific">Owenia fusiformis</name>
    <name type="common">Polychaete worm</name>
    <dbReference type="NCBI Taxonomy" id="6347"/>
    <lineage>
        <taxon>Eukaryota</taxon>
        <taxon>Metazoa</taxon>
        <taxon>Spiralia</taxon>
        <taxon>Lophotrochozoa</taxon>
        <taxon>Annelida</taxon>
        <taxon>Polychaeta</taxon>
        <taxon>Sedentaria</taxon>
        <taxon>Canalipalpata</taxon>
        <taxon>Sabellida</taxon>
        <taxon>Oweniida</taxon>
        <taxon>Oweniidae</taxon>
        <taxon>Owenia</taxon>
    </lineage>
</organism>
<protein>
    <submittedName>
        <fullName evidence="1">Uncharacterized protein</fullName>
    </submittedName>
</protein>
<proteinExistence type="predicted"/>
<comment type="caution">
    <text evidence="1">The sequence shown here is derived from an EMBL/GenBank/DDBJ whole genome shotgun (WGS) entry which is preliminary data.</text>
</comment>
<dbReference type="PANTHER" id="PTHR46388">
    <property type="entry name" value="NHL REPEAT-CONTAINING PROTEIN 2"/>
    <property type="match status" value="1"/>
</dbReference>
<dbReference type="Pfam" id="PF13905">
    <property type="entry name" value="Thioredoxin_8"/>
    <property type="match status" value="1"/>
</dbReference>
<dbReference type="AlphaFoldDB" id="A0A8J1T5I3"/>
<dbReference type="InterPro" id="IPR036249">
    <property type="entry name" value="Thioredoxin-like_sf"/>
</dbReference>
<dbReference type="Pfam" id="PF01436">
    <property type="entry name" value="NHL"/>
    <property type="match status" value="2"/>
</dbReference>
<dbReference type="PROSITE" id="PS51352">
    <property type="entry name" value="THIOREDOXIN_2"/>
    <property type="match status" value="1"/>
</dbReference>
<dbReference type="InterPro" id="IPR013766">
    <property type="entry name" value="Thioredoxin_domain"/>
</dbReference>
<dbReference type="InterPro" id="IPR045302">
    <property type="entry name" value="NHL2_NHL_rpt_dom"/>
</dbReference>
<dbReference type="CDD" id="cd03012">
    <property type="entry name" value="TlpA_like_DipZ_like"/>
    <property type="match status" value="1"/>
</dbReference>
<gene>
    <name evidence="1" type="ORF">OFUS_LOCUS11245</name>
</gene>
<reference evidence="1" key="1">
    <citation type="submission" date="2022-03" db="EMBL/GenBank/DDBJ databases">
        <authorList>
            <person name="Martin C."/>
        </authorList>
    </citation>
    <scope>NUCLEOTIDE SEQUENCE</scope>
</reference>
<dbReference type="SUPFAM" id="SSF101898">
    <property type="entry name" value="NHL repeat"/>
    <property type="match status" value="1"/>
</dbReference>
<dbReference type="OrthoDB" id="273823at2759"/>
<accession>A0A8J1T5I3</accession>
<dbReference type="SUPFAM" id="SSF52833">
    <property type="entry name" value="Thioredoxin-like"/>
    <property type="match status" value="1"/>
</dbReference>
<dbReference type="Gene3D" id="2.120.10.30">
    <property type="entry name" value="TolB, C-terminal domain"/>
    <property type="match status" value="2"/>
</dbReference>
<dbReference type="EMBL" id="CAIIXF020000005">
    <property type="protein sequence ID" value="CAH1785142.1"/>
    <property type="molecule type" value="Genomic_DNA"/>
</dbReference>
<keyword evidence="2" id="KW-1185">Reference proteome</keyword>
<evidence type="ECO:0000313" key="1">
    <source>
        <dbReference type="EMBL" id="CAH1785142.1"/>
    </source>
</evidence>